<dbReference type="GO" id="GO:0006397">
    <property type="term" value="P:mRNA processing"/>
    <property type="evidence" value="ECO:0007669"/>
    <property type="project" value="UniProtKB-KW"/>
</dbReference>
<keyword evidence="2" id="KW-0507">mRNA processing</keyword>
<dbReference type="AlphaFoldDB" id="A0A6C0JE60"/>
<dbReference type="GO" id="GO:0016740">
    <property type="term" value="F:transferase activity"/>
    <property type="evidence" value="ECO:0007669"/>
    <property type="project" value="UniProtKB-KW"/>
</dbReference>
<keyword evidence="7" id="KW-0804">Transcription</keyword>
<keyword evidence="4" id="KW-0547">Nucleotide-binding</keyword>
<dbReference type="Pfam" id="PF19244">
    <property type="entry name" value="Poly_A_pol_cat"/>
    <property type="match status" value="1"/>
</dbReference>
<keyword evidence="6" id="KW-0946">Virion</keyword>
<name>A0A6C0JE60_9ZZZZ</name>
<evidence type="ECO:0000256" key="1">
    <source>
        <dbReference type="ARBA" id="ARBA00004328"/>
    </source>
</evidence>
<comment type="subcellular location">
    <subcellularLocation>
        <location evidence="1">Virion</location>
    </subcellularLocation>
</comment>
<protein>
    <recommendedName>
        <fullName evidence="8">Poly(A) polymerase catalytic subunit domain-containing protein</fullName>
    </recommendedName>
</protein>
<dbReference type="GO" id="GO:0005524">
    <property type="term" value="F:ATP binding"/>
    <property type="evidence" value="ECO:0007669"/>
    <property type="project" value="UniProtKB-KW"/>
</dbReference>
<evidence type="ECO:0000256" key="3">
    <source>
        <dbReference type="ARBA" id="ARBA00022679"/>
    </source>
</evidence>
<evidence type="ECO:0000313" key="9">
    <source>
        <dbReference type="EMBL" id="QHU03909.1"/>
    </source>
</evidence>
<organism evidence="9">
    <name type="scientific">viral metagenome</name>
    <dbReference type="NCBI Taxonomy" id="1070528"/>
    <lineage>
        <taxon>unclassified sequences</taxon>
        <taxon>metagenomes</taxon>
        <taxon>organismal metagenomes</taxon>
    </lineage>
</organism>
<dbReference type="EMBL" id="MN740389">
    <property type="protein sequence ID" value="QHU03909.1"/>
    <property type="molecule type" value="Genomic_DNA"/>
</dbReference>
<evidence type="ECO:0000256" key="6">
    <source>
        <dbReference type="ARBA" id="ARBA00022844"/>
    </source>
</evidence>
<sequence>MVKQNRKFNSQLPINKIYKKFSSDICDNNMTFHDCEIEILRHSVEESEKLSGSKIANSDEVKDLLKIVEDFIIRKKLICYGGTAINNILPKFSQFYNRDIEIPDYDFYSMNALEDAKELADIYYKNGYIDVEAKAGVHRGTFKVFVNYIPIADITFLNSGVYKSIMKEAIIIAGIHYAPPNFLRMAMYLELSRPLGDVSRWEKVFKRLSLLNKHYPLKTTKNCSAIDFGKKIDKNSSESEKIHTIAKDSFIDQGVVFFGGYAATLYSKYLPDNEVNFLKKIPNFDILSEEPDKCATILKETLTRENYKNIKLIEHPEIGEIIPMHVEVTVNSETLAYIYKPIACHSYNKITVNNKEVKVATIDTILTFYLSFLYINNKYYNKDRLLCMAKLLFEIENRNRLSQKGLLKRFSLDCYGKQLTLEDIRSEKAKKYKELSSERGSKEYNMWFLKYEPIKKNQTNMNKEEIEKSILEEPEKRMMKIQKPKIDRKKNKKTKKIPTLLRILQKKSNTRKNKSSNFLF</sequence>
<dbReference type="GO" id="GO:0044423">
    <property type="term" value="C:virion component"/>
    <property type="evidence" value="ECO:0007669"/>
    <property type="project" value="UniProtKB-KW"/>
</dbReference>
<keyword evidence="3" id="KW-0808">Transferase</keyword>
<evidence type="ECO:0000256" key="5">
    <source>
        <dbReference type="ARBA" id="ARBA00022840"/>
    </source>
</evidence>
<evidence type="ECO:0000256" key="2">
    <source>
        <dbReference type="ARBA" id="ARBA00022664"/>
    </source>
</evidence>
<reference evidence="9" key="1">
    <citation type="journal article" date="2020" name="Nature">
        <title>Giant virus diversity and host interactions through global metagenomics.</title>
        <authorList>
            <person name="Schulz F."/>
            <person name="Roux S."/>
            <person name="Paez-Espino D."/>
            <person name="Jungbluth S."/>
            <person name="Walsh D.A."/>
            <person name="Denef V.J."/>
            <person name="McMahon K.D."/>
            <person name="Konstantinidis K.T."/>
            <person name="Eloe-Fadrosh E.A."/>
            <person name="Kyrpides N.C."/>
            <person name="Woyke T."/>
        </authorList>
    </citation>
    <scope>NUCLEOTIDE SEQUENCE</scope>
    <source>
        <strain evidence="9">GVMAG-M-3300027708-20</strain>
    </source>
</reference>
<proteinExistence type="predicted"/>
<accession>A0A6C0JE60</accession>
<evidence type="ECO:0000259" key="8">
    <source>
        <dbReference type="Pfam" id="PF19244"/>
    </source>
</evidence>
<feature type="domain" description="Poly(A) polymerase catalytic subunit" evidence="8">
    <location>
        <begin position="67"/>
        <end position="196"/>
    </location>
</feature>
<dbReference type="InterPro" id="IPR045355">
    <property type="entry name" value="PolyA_pol_cat_su"/>
</dbReference>
<keyword evidence="5" id="KW-0067">ATP-binding</keyword>
<evidence type="ECO:0000256" key="7">
    <source>
        <dbReference type="ARBA" id="ARBA00023163"/>
    </source>
</evidence>
<evidence type="ECO:0000256" key="4">
    <source>
        <dbReference type="ARBA" id="ARBA00022741"/>
    </source>
</evidence>